<dbReference type="AlphaFoldDB" id="A0A7Y0BMV0"/>
<organism evidence="2 3">
    <name type="scientific">Novosphingobium olei</name>
    <dbReference type="NCBI Taxonomy" id="2728851"/>
    <lineage>
        <taxon>Bacteria</taxon>
        <taxon>Pseudomonadati</taxon>
        <taxon>Pseudomonadota</taxon>
        <taxon>Alphaproteobacteria</taxon>
        <taxon>Sphingomonadales</taxon>
        <taxon>Sphingomonadaceae</taxon>
        <taxon>Novosphingobium</taxon>
    </lineage>
</organism>
<dbReference type="InterPro" id="IPR036895">
    <property type="entry name" value="Uracil-DNA_glycosylase-like_sf"/>
</dbReference>
<proteinExistence type="predicted"/>
<dbReference type="InterPro" id="IPR005122">
    <property type="entry name" value="Uracil-DNA_glycosylase-like"/>
</dbReference>
<dbReference type="EC" id="3.2.2.15" evidence="2"/>
<evidence type="ECO:0000259" key="1">
    <source>
        <dbReference type="SMART" id="SM00986"/>
    </source>
</evidence>
<sequence length="182" mass="19655">MHDLRHAIGRQGNRARVNHSLKSAFAPVVSPDTRVLVCGSLPGEASLRAGRYYANPRNQFWQLIGGAIGCDLVALDYEARLVALLAAGVGLWDSVARATRQGSLDTAIRAVEAAPLAALAATLPDLRAIAFNGGTSWRIGRRQFGPESALALVQLPSSSPAYCRVSVHEKQQAWNDLRKFLR</sequence>
<gene>
    <name evidence="2" type="ORF">HHL27_05540</name>
</gene>
<dbReference type="SUPFAM" id="SSF52141">
    <property type="entry name" value="Uracil-DNA glycosylase-like"/>
    <property type="match status" value="1"/>
</dbReference>
<dbReference type="NCBIfam" id="TIGR04274">
    <property type="entry name" value="hypoxanDNAglyco"/>
    <property type="match status" value="1"/>
</dbReference>
<feature type="domain" description="Uracil-DNA glycosylase-like" evidence="1">
    <location>
        <begin position="26"/>
        <end position="178"/>
    </location>
</feature>
<accession>A0A7Y0BMV0</accession>
<dbReference type="Gene3D" id="3.40.470.10">
    <property type="entry name" value="Uracil-DNA glycosylase-like domain"/>
    <property type="match status" value="1"/>
</dbReference>
<protein>
    <submittedName>
        <fullName evidence="2">DNA-deoxyinosine glycosylase</fullName>
        <ecNumber evidence="2">3.2.2.15</ecNumber>
    </submittedName>
</protein>
<name>A0A7Y0BMV0_9SPHN</name>
<dbReference type="SMART" id="SM00986">
    <property type="entry name" value="UDG"/>
    <property type="match status" value="1"/>
</dbReference>
<comment type="caution">
    <text evidence="2">The sequence shown here is derived from an EMBL/GenBank/DDBJ whole genome shotgun (WGS) entry which is preliminary data.</text>
</comment>
<dbReference type="Proteomes" id="UP000583556">
    <property type="component" value="Unassembled WGS sequence"/>
</dbReference>
<dbReference type="SMART" id="SM00987">
    <property type="entry name" value="UreE_C"/>
    <property type="match status" value="1"/>
</dbReference>
<keyword evidence="2" id="KW-0326">Glycosidase</keyword>
<dbReference type="Pfam" id="PF03167">
    <property type="entry name" value="UDG"/>
    <property type="match status" value="1"/>
</dbReference>
<dbReference type="GO" id="GO:0033958">
    <property type="term" value="F:DNA-deoxyinosine glycosylase activity"/>
    <property type="evidence" value="ECO:0007669"/>
    <property type="project" value="UniProtKB-EC"/>
</dbReference>
<evidence type="ECO:0000313" key="3">
    <source>
        <dbReference type="Proteomes" id="UP000583556"/>
    </source>
</evidence>
<keyword evidence="3" id="KW-1185">Reference proteome</keyword>
<evidence type="ECO:0000313" key="2">
    <source>
        <dbReference type="EMBL" id="NML93130.1"/>
    </source>
</evidence>
<reference evidence="2 3" key="1">
    <citation type="submission" date="2020-04" db="EMBL/GenBank/DDBJ databases">
        <title>Novosphingobium sp. TW-4 isolated from soil.</title>
        <authorList>
            <person name="Dahal R.H."/>
            <person name="Chaudhary D.K."/>
        </authorList>
    </citation>
    <scope>NUCLEOTIDE SEQUENCE [LARGE SCALE GENOMIC DNA]</scope>
    <source>
        <strain evidence="2 3">TW-4</strain>
    </source>
</reference>
<keyword evidence="2" id="KW-0378">Hydrolase</keyword>
<dbReference type="InterPro" id="IPR026353">
    <property type="entry name" value="Hypoxan-DNA_Glyclase"/>
</dbReference>
<dbReference type="EMBL" id="JABBGM010000002">
    <property type="protein sequence ID" value="NML93130.1"/>
    <property type="molecule type" value="Genomic_DNA"/>
</dbReference>
<dbReference type="CDD" id="cd10032">
    <property type="entry name" value="UDG-F6_HDG"/>
    <property type="match status" value="1"/>
</dbReference>